<evidence type="ECO:0000313" key="2">
    <source>
        <dbReference type="Proteomes" id="UP000193804"/>
    </source>
</evidence>
<protein>
    <submittedName>
        <fullName evidence="1">Putative esterase</fullName>
    </submittedName>
</protein>
<accession>A0A1X7K7F8</accession>
<dbReference type="PANTHER" id="PTHR48098:SF6">
    <property type="entry name" value="FERRI-BACILLIBACTIN ESTERASE BESA"/>
    <property type="match status" value="1"/>
</dbReference>
<sequence>MIPQLGSKQSTMNIFLSILILILASPVLCAQARVGSSVLDYKVYNLQSEHFPGQQRTVKIYLPEYYDSLKKYPVLYTLDGNTLFNITSSYVSHLSKLTIDDDGYDYGSDVIPEAIVVGIFHNDRGYETTPNVSEIPNSDETIYREGSQRLKDFIFKEVLPFVDSKFSTSGYNAIIGHSNTAHFVMSLPFQKNNPFRGIISLSLGGYSDTFKNKVTSFLKANQATQVFIGYGSKDFEFKELAQHLEGNVENKKLKVMRFNANHNEMPAISLSQGLKFLFNEYRNISDFARKSTAKDFDVNDYLREYEDKNNEAYGINTKMKEDDFYSLIEMSIESKNKKVFNQLIDYETKVHGYTQQTHMLFIYNKKLGDYKKAMLLAKKMLESQDDLDQRILKANLMQYYSFFMNDLTEDQKAINFFQEGKNKFADAQLEFSYFIAKACLENNVNKELGDENLAYCFKHFEENRYFRKSDLKSLSEK</sequence>
<name>A0A1X7K7F8_9BACT</name>
<dbReference type="InterPro" id="IPR050583">
    <property type="entry name" value="Mycobacterial_A85_antigen"/>
</dbReference>
<gene>
    <name evidence="1" type="ORF">SAMN05661096_02415</name>
</gene>
<proteinExistence type="predicted"/>
<dbReference type="Pfam" id="PF00756">
    <property type="entry name" value="Esterase"/>
    <property type="match status" value="1"/>
</dbReference>
<dbReference type="STRING" id="1028.SAMN05661096_02415"/>
<evidence type="ECO:0000313" key="1">
    <source>
        <dbReference type="EMBL" id="SMG36224.1"/>
    </source>
</evidence>
<dbReference type="RefSeq" id="WP_085517479.1">
    <property type="nucleotide sequence ID" value="NZ_FXAW01000004.1"/>
</dbReference>
<dbReference type="AlphaFoldDB" id="A0A1X7K7F8"/>
<organism evidence="1 2">
    <name type="scientific">Marivirga sericea</name>
    <dbReference type="NCBI Taxonomy" id="1028"/>
    <lineage>
        <taxon>Bacteria</taxon>
        <taxon>Pseudomonadati</taxon>
        <taxon>Bacteroidota</taxon>
        <taxon>Cytophagia</taxon>
        <taxon>Cytophagales</taxon>
        <taxon>Marivirgaceae</taxon>
        <taxon>Marivirga</taxon>
    </lineage>
</organism>
<dbReference type="OrthoDB" id="9784036at2"/>
<reference evidence="2" key="1">
    <citation type="submission" date="2017-04" db="EMBL/GenBank/DDBJ databases">
        <authorList>
            <person name="Varghese N."/>
            <person name="Submissions S."/>
        </authorList>
    </citation>
    <scope>NUCLEOTIDE SEQUENCE [LARGE SCALE GENOMIC DNA]</scope>
    <source>
        <strain evidence="2">DSM 4125</strain>
    </source>
</reference>
<dbReference type="Gene3D" id="3.40.50.1820">
    <property type="entry name" value="alpha/beta hydrolase"/>
    <property type="match status" value="1"/>
</dbReference>
<dbReference type="PANTHER" id="PTHR48098">
    <property type="entry name" value="ENTEROCHELIN ESTERASE-RELATED"/>
    <property type="match status" value="1"/>
</dbReference>
<dbReference type="Proteomes" id="UP000193804">
    <property type="component" value="Unassembled WGS sequence"/>
</dbReference>
<keyword evidence="2" id="KW-1185">Reference proteome</keyword>
<dbReference type="SUPFAM" id="SSF53474">
    <property type="entry name" value="alpha/beta-Hydrolases"/>
    <property type="match status" value="1"/>
</dbReference>
<dbReference type="EMBL" id="FXAW01000004">
    <property type="protein sequence ID" value="SMG36224.1"/>
    <property type="molecule type" value="Genomic_DNA"/>
</dbReference>
<dbReference type="InterPro" id="IPR000801">
    <property type="entry name" value="Esterase-like"/>
</dbReference>
<dbReference type="InterPro" id="IPR029058">
    <property type="entry name" value="AB_hydrolase_fold"/>
</dbReference>